<evidence type="ECO:0000313" key="2">
    <source>
        <dbReference type="EMBL" id="SMR60293.1"/>
    </source>
</evidence>
<dbReference type="Proteomes" id="UP000245764">
    <property type="component" value="Chromosome 11"/>
</dbReference>
<gene>
    <name evidence="2" type="ORF">ZT1E4_G10258</name>
</gene>
<evidence type="ECO:0000256" key="1">
    <source>
        <dbReference type="SAM" id="Coils"/>
    </source>
</evidence>
<dbReference type="AlphaFoldDB" id="A0A2H1H3C9"/>
<name>A0A2H1H3C9_ZYMTR</name>
<reference evidence="3" key="1">
    <citation type="submission" date="2017-05" db="EMBL/GenBank/DDBJ databases">
        <authorList>
            <person name="Song R."/>
            <person name="Chenine A.L."/>
            <person name="Ruprecht R.M."/>
        </authorList>
    </citation>
    <scope>NUCLEOTIDE SEQUENCE [LARGE SCALE GENOMIC DNA]</scope>
</reference>
<sequence length="290" mass="32821">MGTRNLTLVWYKGKWHIAQYGQWDGYPGGQGMTVFRFLTNTDTAKDICKRLNLTDDCGPRYPIKPEPYSTEPAPAKENIAALKAALDNDILFSPSQEEVDIICEKAEEVEREAQKLSEALSKQSNSEKDSVVRDALIPRSFFLSDARFRSLLFVEPSSLARDTGAGILSYVAYSKEKVPIQMDVEFIMDSMMCEWAYVVDLDAELLEVYNGGISSEGYIDEGPNRFDEEEFIKGGEYGKKRPRLLVKLGFGELLDLGEEDFVKKCEMEAEREPREDEVDEVDLNAEVLYA</sequence>
<proteinExistence type="predicted"/>
<accession>A0A2H1H3C9</accession>
<organism evidence="2 3">
    <name type="scientific">Zymoseptoria tritici ST99CH_1E4</name>
    <dbReference type="NCBI Taxonomy" id="1276532"/>
    <lineage>
        <taxon>Eukaryota</taxon>
        <taxon>Fungi</taxon>
        <taxon>Dikarya</taxon>
        <taxon>Ascomycota</taxon>
        <taxon>Pezizomycotina</taxon>
        <taxon>Dothideomycetes</taxon>
        <taxon>Dothideomycetidae</taxon>
        <taxon>Mycosphaerellales</taxon>
        <taxon>Mycosphaerellaceae</taxon>
        <taxon>Zymoseptoria</taxon>
    </lineage>
</organism>
<evidence type="ECO:0000313" key="3">
    <source>
        <dbReference type="Proteomes" id="UP000245764"/>
    </source>
</evidence>
<protein>
    <submittedName>
        <fullName evidence="2">Uncharacterized protein</fullName>
    </submittedName>
</protein>
<feature type="coiled-coil region" evidence="1">
    <location>
        <begin position="99"/>
        <end position="126"/>
    </location>
</feature>
<dbReference type="EMBL" id="LT854263">
    <property type="protein sequence ID" value="SMR60293.1"/>
    <property type="molecule type" value="Genomic_DNA"/>
</dbReference>
<keyword evidence="1" id="KW-0175">Coiled coil</keyword>